<dbReference type="OrthoDB" id="3787763at2"/>
<dbReference type="EMBL" id="SJZJ01000014">
    <property type="protein sequence ID" value="TCJ24143.1"/>
    <property type="molecule type" value="Genomic_DNA"/>
</dbReference>
<dbReference type="RefSeq" id="WP_131583516.1">
    <property type="nucleotide sequence ID" value="NZ_SJZJ01000014.1"/>
</dbReference>
<dbReference type="Gene3D" id="2.60.40.4070">
    <property type="match status" value="1"/>
</dbReference>
<accession>A0A4R1C0Y6</accession>
<keyword evidence="1" id="KW-0732">Signal</keyword>
<evidence type="ECO:0000256" key="1">
    <source>
        <dbReference type="SAM" id="SignalP"/>
    </source>
</evidence>
<proteinExistence type="predicted"/>
<evidence type="ECO:0000313" key="3">
    <source>
        <dbReference type="Proteomes" id="UP000295453"/>
    </source>
</evidence>
<comment type="caution">
    <text evidence="2">The sequence shown here is derived from an EMBL/GenBank/DDBJ whole genome shotgun (WGS) entry which is preliminary data.</text>
</comment>
<evidence type="ECO:0000313" key="2">
    <source>
        <dbReference type="EMBL" id="TCJ24143.1"/>
    </source>
</evidence>
<sequence>MRRHLLAAALIAGSVTVLAGTPAYAAPAAPVLSDLDTSVAGHVTGTVTGGPDAQSAWVCWSGCHINTGLTGAWWIPLDPSTHAATFDLPTWGYRDGAVSTVVCATAPSPGSNCSSGNASPAVYSDTLTATDVVPTITWPADTTIGTNPDGTTQQVSATLSDTGGGKLTVDWTYSEPDAGDHDLLTPVAHNGTTQLNLADGVGHLRLFRCNDYNSDPCTHYDVDSAQTTVDRESETLYLSSPAITSAVDPSHGSLPTNHQGAFQASWHVSADGQEIAGSTGAASGTIADDGSAAIDIPGAGLPEGYDLRVDGTISIDDPDFGPTTRPFTGSLTVDREGPAIEGLTVSRTSIHPTAIDALASFRTTTIAVHDDTQLDYQDKIAIHNASGVQVRVLEPEVDSWFDEHVVWDGRDEAGDVVPVGTYTVTSVDPLGNPSGLSRTVAVWHSNGILKTFTKKVTPAAAKVATVRGRCATLASPASRGWTGSIGYYANARCRSTSNGDDVASTVSAVTLPTAVRYRDLHVDTYGGASLKYRASAVIGYWNDAAGEWKAMHQIGGTVATHAGITVTATPYVDGHRTVHWLLGTAKFNRYDVKTFTVTARYYAWS</sequence>
<dbReference type="AlphaFoldDB" id="A0A4R1C0Y6"/>
<protein>
    <recommendedName>
        <fullName evidence="4">FlgD Ig-like domain-containing protein</fullName>
    </recommendedName>
</protein>
<feature type="signal peptide" evidence="1">
    <location>
        <begin position="1"/>
        <end position="19"/>
    </location>
</feature>
<organism evidence="2 3">
    <name type="scientific">Nocardioides jejuensis</name>
    <dbReference type="NCBI Taxonomy" id="2502782"/>
    <lineage>
        <taxon>Bacteria</taxon>
        <taxon>Bacillati</taxon>
        <taxon>Actinomycetota</taxon>
        <taxon>Actinomycetes</taxon>
        <taxon>Propionibacteriales</taxon>
        <taxon>Nocardioidaceae</taxon>
        <taxon>Nocardioides</taxon>
    </lineage>
</organism>
<name>A0A4R1C0Y6_9ACTN</name>
<feature type="chain" id="PRO_5039105540" description="FlgD Ig-like domain-containing protein" evidence="1">
    <location>
        <begin position="20"/>
        <end position="605"/>
    </location>
</feature>
<evidence type="ECO:0008006" key="4">
    <source>
        <dbReference type="Google" id="ProtNLM"/>
    </source>
</evidence>
<dbReference type="Proteomes" id="UP000295453">
    <property type="component" value="Unassembled WGS sequence"/>
</dbReference>
<gene>
    <name evidence="2" type="ORF">EPD65_09585</name>
</gene>
<reference evidence="2 3" key="1">
    <citation type="submission" date="2019-03" db="EMBL/GenBank/DDBJ databases">
        <authorList>
            <person name="Kim M.K.M."/>
        </authorList>
    </citation>
    <scope>NUCLEOTIDE SEQUENCE [LARGE SCALE GENOMIC DNA]</scope>
    <source>
        <strain evidence="2 3">18JY15-6</strain>
    </source>
</reference>
<keyword evidence="3" id="KW-1185">Reference proteome</keyword>